<reference evidence="5" key="1">
    <citation type="submission" date="2016-08" db="EMBL/GenBank/DDBJ databases">
        <authorList>
            <person name="Seilhamer J.J."/>
        </authorList>
    </citation>
    <scope>NUCLEOTIDE SEQUENCE</scope>
    <source>
        <strain evidence="5">86</strain>
    </source>
</reference>
<dbReference type="GO" id="GO:0046872">
    <property type="term" value="F:metal ion binding"/>
    <property type="evidence" value="ECO:0007669"/>
    <property type="project" value="UniProtKB-KW"/>
</dbReference>
<dbReference type="PROSITE" id="PS51379">
    <property type="entry name" value="4FE4S_FER_2"/>
    <property type="match status" value="2"/>
</dbReference>
<evidence type="ECO:0000313" key="5">
    <source>
        <dbReference type="EMBL" id="SCM79994.1"/>
    </source>
</evidence>
<organism evidence="5">
    <name type="scientific">uncultured Sporomusa sp</name>
    <dbReference type="NCBI Taxonomy" id="307249"/>
    <lineage>
        <taxon>Bacteria</taxon>
        <taxon>Bacillati</taxon>
        <taxon>Bacillota</taxon>
        <taxon>Negativicutes</taxon>
        <taxon>Selenomonadales</taxon>
        <taxon>Sporomusaceae</taxon>
        <taxon>Sporomusa</taxon>
        <taxon>environmental samples</taxon>
    </lineage>
</organism>
<sequence>MLEQTGIPAMSDVNDVLPSPARLTQGPIAILECFQNIPCNPCADACPQGAIAIGSDINQRPVLDETKCNGCGVCLTACPGIAIFVIDYAFSESHAMVKVPYEYSPLPEKGQIVNALNRQGETVADVQVQRVQLNKNKTAVVWLAVPKALAMVIRGIAIAKEDCQYE</sequence>
<dbReference type="InterPro" id="IPR017896">
    <property type="entry name" value="4Fe4S_Fe-S-bd"/>
</dbReference>
<dbReference type="AlphaFoldDB" id="A0A212LQY1"/>
<dbReference type="RefSeq" id="WP_075755702.1">
    <property type="nucleotide sequence ID" value="NZ_LT608335.1"/>
</dbReference>
<dbReference type="InterPro" id="IPR017900">
    <property type="entry name" value="4Fe4S_Fe_S_CS"/>
</dbReference>
<gene>
    <name evidence="5" type="ORF">KL86SPO_30193</name>
</gene>
<dbReference type="Pfam" id="PF12838">
    <property type="entry name" value="Fer4_7"/>
    <property type="match status" value="1"/>
</dbReference>
<evidence type="ECO:0000256" key="3">
    <source>
        <dbReference type="ARBA" id="ARBA00023014"/>
    </source>
</evidence>
<evidence type="ECO:0000256" key="2">
    <source>
        <dbReference type="ARBA" id="ARBA00023004"/>
    </source>
</evidence>
<keyword evidence="3" id="KW-0411">Iron-sulfur</keyword>
<keyword evidence="1" id="KW-0479">Metal-binding</keyword>
<feature type="domain" description="4Fe-4S ferredoxin-type" evidence="4">
    <location>
        <begin position="26"/>
        <end position="56"/>
    </location>
</feature>
<dbReference type="Gene3D" id="3.30.70.20">
    <property type="match status" value="1"/>
</dbReference>
<accession>A0A212LQY1</accession>
<evidence type="ECO:0000256" key="1">
    <source>
        <dbReference type="ARBA" id="ARBA00022723"/>
    </source>
</evidence>
<name>A0A212LQY1_9FIRM</name>
<protein>
    <submittedName>
        <fullName evidence="5">4Fe-4S ferredoxin iron-sulfur binding domain-containing protein</fullName>
    </submittedName>
</protein>
<dbReference type="GO" id="GO:0051536">
    <property type="term" value="F:iron-sulfur cluster binding"/>
    <property type="evidence" value="ECO:0007669"/>
    <property type="project" value="UniProtKB-KW"/>
</dbReference>
<dbReference type="PROSITE" id="PS00198">
    <property type="entry name" value="4FE4S_FER_1"/>
    <property type="match status" value="1"/>
</dbReference>
<proteinExistence type="predicted"/>
<dbReference type="SUPFAM" id="SSF54862">
    <property type="entry name" value="4Fe-4S ferredoxins"/>
    <property type="match status" value="1"/>
</dbReference>
<dbReference type="EMBL" id="FMJE01000003">
    <property type="protein sequence ID" value="SCM79994.1"/>
    <property type="molecule type" value="Genomic_DNA"/>
</dbReference>
<feature type="domain" description="4Fe-4S ferredoxin-type" evidence="4">
    <location>
        <begin position="59"/>
        <end position="88"/>
    </location>
</feature>
<evidence type="ECO:0000259" key="4">
    <source>
        <dbReference type="PROSITE" id="PS51379"/>
    </source>
</evidence>
<keyword evidence="2" id="KW-0408">Iron</keyword>